<reference evidence="1 2" key="1">
    <citation type="submission" date="2024-03" db="EMBL/GenBank/DDBJ databases">
        <title>First Report of Pectobacterium brasiliscabiei causing potato scab in china.</title>
        <authorList>
            <person name="Handique U."/>
        </authorList>
    </citation>
    <scope>NUCLEOTIDE SEQUENCE [LARGE SCALE GENOMIC DNA]</scope>
    <source>
        <strain evidence="1 2">ZRIMU1503</strain>
    </source>
</reference>
<evidence type="ECO:0000313" key="2">
    <source>
        <dbReference type="Proteomes" id="UP001365781"/>
    </source>
</evidence>
<comment type="caution">
    <text evidence="1">The sequence shown here is derived from an EMBL/GenBank/DDBJ whole genome shotgun (WGS) entry which is preliminary data.</text>
</comment>
<evidence type="ECO:0000313" key="1">
    <source>
        <dbReference type="EMBL" id="MEI5614563.1"/>
    </source>
</evidence>
<dbReference type="Proteomes" id="UP001365781">
    <property type="component" value="Unassembled WGS sequence"/>
</dbReference>
<gene>
    <name evidence="1" type="ORF">WB403_36080</name>
</gene>
<sequence length="69" mass="7575">MAQAAVSVVGVGRLLEKLETGRAGTDAQRVEEMLRLCEHAELQQVVGVLRTQREHARQPGLLIPQNCGR</sequence>
<organism evidence="1 2">
    <name type="scientific">Streptomyces brasiliscabiei</name>
    <dbReference type="NCBI Taxonomy" id="2736302"/>
    <lineage>
        <taxon>Bacteria</taxon>
        <taxon>Bacillati</taxon>
        <taxon>Actinomycetota</taxon>
        <taxon>Actinomycetes</taxon>
        <taxon>Kitasatosporales</taxon>
        <taxon>Streptomycetaceae</taxon>
        <taxon>Streptomyces</taxon>
    </lineage>
</organism>
<evidence type="ECO:0008006" key="3">
    <source>
        <dbReference type="Google" id="ProtNLM"/>
    </source>
</evidence>
<dbReference type="EMBL" id="JBBAYM010000030">
    <property type="protein sequence ID" value="MEI5614563.1"/>
    <property type="molecule type" value="Genomic_DNA"/>
</dbReference>
<proteinExistence type="predicted"/>
<protein>
    <recommendedName>
        <fullName evidence="3">Transposase</fullName>
    </recommendedName>
</protein>
<keyword evidence="2" id="KW-1185">Reference proteome</keyword>
<accession>A0ABU8GMY6</accession>
<name>A0ABU8GMY6_9ACTN</name>